<dbReference type="Proteomes" id="UP000092124">
    <property type="component" value="Unassembled WGS sequence"/>
</dbReference>
<evidence type="ECO:0000259" key="1">
    <source>
        <dbReference type="Pfam" id="PF07714"/>
    </source>
</evidence>
<dbReference type="InterPro" id="IPR051286">
    <property type="entry name" value="JAK"/>
</dbReference>
<dbReference type="GO" id="GO:0007259">
    <property type="term" value="P:cell surface receptor signaling pathway via JAK-STAT"/>
    <property type="evidence" value="ECO:0007669"/>
    <property type="project" value="TreeGrafter"/>
</dbReference>
<dbReference type="GO" id="GO:0005131">
    <property type="term" value="F:growth hormone receptor binding"/>
    <property type="evidence" value="ECO:0007669"/>
    <property type="project" value="TreeGrafter"/>
</dbReference>
<dbReference type="InterPro" id="IPR011009">
    <property type="entry name" value="Kinase-like_dom_sf"/>
</dbReference>
<dbReference type="GO" id="GO:0035556">
    <property type="term" value="P:intracellular signal transduction"/>
    <property type="evidence" value="ECO:0007669"/>
    <property type="project" value="TreeGrafter"/>
</dbReference>
<protein>
    <recommendedName>
        <fullName evidence="1">Serine-threonine/tyrosine-protein kinase catalytic domain-containing protein</fullName>
    </recommendedName>
</protein>
<dbReference type="SUPFAM" id="SSF56112">
    <property type="entry name" value="Protein kinase-like (PK-like)"/>
    <property type="match status" value="1"/>
</dbReference>
<dbReference type="PANTHER" id="PTHR45807">
    <property type="entry name" value="TYROSINE-PROTEIN KINASE HOPSCOTCH"/>
    <property type="match status" value="1"/>
</dbReference>
<dbReference type="Pfam" id="PF07714">
    <property type="entry name" value="PK_Tyr_Ser-Thr"/>
    <property type="match status" value="1"/>
</dbReference>
<organism evidence="2 3">
    <name type="scientific">Neotoma lepida</name>
    <name type="common">Desert woodrat</name>
    <dbReference type="NCBI Taxonomy" id="56216"/>
    <lineage>
        <taxon>Eukaryota</taxon>
        <taxon>Metazoa</taxon>
        <taxon>Chordata</taxon>
        <taxon>Craniata</taxon>
        <taxon>Vertebrata</taxon>
        <taxon>Euteleostomi</taxon>
        <taxon>Mammalia</taxon>
        <taxon>Eutheria</taxon>
        <taxon>Euarchontoglires</taxon>
        <taxon>Glires</taxon>
        <taxon>Rodentia</taxon>
        <taxon>Myomorpha</taxon>
        <taxon>Muroidea</taxon>
        <taxon>Cricetidae</taxon>
        <taxon>Neotominae</taxon>
        <taxon>Neotoma</taxon>
    </lineage>
</organism>
<sequence>KERFYESRCRPVTPSCKELADLMTRCMNYDPNQRPFFRAIMRDINKLEEQNPDIVSEKKPTTEVDPTHFEKRFLKRI</sequence>
<dbReference type="OrthoDB" id="1915767at2759"/>
<dbReference type="Gene3D" id="1.10.510.10">
    <property type="entry name" value="Transferase(Phosphotransferase) domain 1"/>
    <property type="match status" value="1"/>
</dbReference>
<dbReference type="EMBL" id="LZPO01049244">
    <property type="protein sequence ID" value="OBS73264.1"/>
    <property type="molecule type" value="Genomic_DNA"/>
</dbReference>
<gene>
    <name evidence="2" type="ORF">A6R68_12159</name>
</gene>
<dbReference type="GO" id="GO:0005829">
    <property type="term" value="C:cytosol"/>
    <property type="evidence" value="ECO:0007669"/>
    <property type="project" value="TreeGrafter"/>
</dbReference>
<dbReference type="GO" id="GO:0060397">
    <property type="term" value="P:growth hormone receptor signaling pathway via JAK-STAT"/>
    <property type="evidence" value="ECO:0007669"/>
    <property type="project" value="TreeGrafter"/>
</dbReference>
<evidence type="ECO:0000313" key="3">
    <source>
        <dbReference type="Proteomes" id="UP000092124"/>
    </source>
</evidence>
<comment type="caution">
    <text evidence="2">The sequence shown here is derived from an EMBL/GenBank/DDBJ whole genome shotgun (WGS) entry which is preliminary data.</text>
</comment>
<accession>A0A1A6H4M2</accession>
<feature type="domain" description="Serine-threonine/tyrosine-protein kinase catalytic" evidence="1">
    <location>
        <begin position="6"/>
        <end position="43"/>
    </location>
</feature>
<dbReference type="InterPro" id="IPR001245">
    <property type="entry name" value="Ser-Thr/Tyr_kinase_cat_dom"/>
</dbReference>
<dbReference type="PANTHER" id="PTHR45807:SF5">
    <property type="entry name" value="TYROSINE-PROTEIN KINASE JAK1"/>
    <property type="match status" value="1"/>
</dbReference>
<feature type="non-terminal residue" evidence="2">
    <location>
        <position position="1"/>
    </location>
</feature>
<dbReference type="GO" id="GO:0004715">
    <property type="term" value="F:non-membrane spanning protein tyrosine kinase activity"/>
    <property type="evidence" value="ECO:0007669"/>
    <property type="project" value="TreeGrafter"/>
</dbReference>
<feature type="non-terminal residue" evidence="2">
    <location>
        <position position="77"/>
    </location>
</feature>
<keyword evidence="3" id="KW-1185">Reference proteome</keyword>
<reference evidence="2 3" key="1">
    <citation type="submission" date="2016-06" db="EMBL/GenBank/DDBJ databases">
        <title>The Draft Genome Sequence and Annotation of the Desert Woodrat Neotoma lepida.</title>
        <authorList>
            <person name="Campbell M."/>
            <person name="Oakeson K.F."/>
            <person name="Yandell M."/>
            <person name="Halpert J.R."/>
            <person name="Dearing D."/>
        </authorList>
    </citation>
    <scope>NUCLEOTIDE SEQUENCE [LARGE SCALE GENOMIC DNA]</scope>
    <source>
        <strain evidence="2">417</strain>
        <tissue evidence="2">Liver</tissue>
    </source>
</reference>
<dbReference type="GO" id="GO:0019221">
    <property type="term" value="P:cytokine-mediated signaling pathway"/>
    <property type="evidence" value="ECO:0007669"/>
    <property type="project" value="TreeGrafter"/>
</dbReference>
<name>A0A1A6H4M2_NEOLE</name>
<dbReference type="GO" id="GO:0030154">
    <property type="term" value="P:cell differentiation"/>
    <property type="evidence" value="ECO:0007669"/>
    <property type="project" value="TreeGrafter"/>
</dbReference>
<evidence type="ECO:0000313" key="2">
    <source>
        <dbReference type="EMBL" id="OBS73264.1"/>
    </source>
</evidence>
<proteinExistence type="predicted"/>
<dbReference type="STRING" id="56216.A0A1A6H4M2"/>
<dbReference type="AlphaFoldDB" id="A0A1A6H4M2"/>